<evidence type="ECO:0000256" key="6">
    <source>
        <dbReference type="ARBA" id="ARBA00023170"/>
    </source>
</evidence>
<dbReference type="GO" id="GO:0016020">
    <property type="term" value="C:membrane"/>
    <property type="evidence" value="ECO:0007669"/>
    <property type="project" value="UniProtKB-SubCell"/>
</dbReference>
<organism evidence="11 12">
    <name type="scientific">Elysia chlorotica</name>
    <name type="common">Eastern emerald elysia</name>
    <name type="synonym">Sea slug</name>
    <dbReference type="NCBI Taxonomy" id="188477"/>
    <lineage>
        <taxon>Eukaryota</taxon>
        <taxon>Metazoa</taxon>
        <taxon>Spiralia</taxon>
        <taxon>Lophotrochozoa</taxon>
        <taxon>Mollusca</taxon>
        <taxon>Gastropoda</taxon>
        <taxon>Heterobranchia</taxon>
        <taxon>Euthyneura</taxon>
        <taxon>Panpulmonata</taxon>
        <taxon>Sacoglossa</taxon>
        <taxon>Placobranchoidea</taxon>
        <taxon>Plakobranchidae</taxon>
        <taxon>Elysia</taxon>
    </lineage>
</organism>
<gene>
    <name evidence="11" type="ORF">EGW08_002956</name>
</gene>
<comment type="subcellular location">
    <subcellularLocation>
        <location evidence="1">Membrane</location>
        <topology evidence="1">Multi-pass membrane protein</topology>
    </subcellularLocation>
</comment>
<feature type="transmembrane region" description="Helical" evidence="9">
    <location>
        <begin position="173"/>
        <end position="192"/>
    </location>
</feature>
<evidence type="ECO:0000256" key="8">
    <source>
        <dbReference type="RuleBase" id="RU000688"/>
    </source>
</evidence>
<reference evidence="11 12" key="1">
    <citation type="submission" date="2019-01" db="EMBL/GenBank/DDBJ databases">
        <title>A draft genome assembly of the solar-powered sea slug Elysia chlorotica.</title>
        <authorList>
            <person name="Cai H."/>
            <person name="Li Q."/>
            <person name="Fang X."/>
            <person name="Li J."/>
            <person name="Curtis N.E."/>
            <person name="Altenburger A."/>
            <person name="Shibata T."/>
            <person name="Feng M."/>
            <person name="Maeda T."/>
            <person name="Schwartz J.A."/>
            <person name="Shigenobu S."/>
            <person name="Lundholm N."/>
            <person name="Nishiyama T."/>
            <person name="Yang H."/>
            <person name="Hasebe M."/>
            <person name="Li S."/>
            <person name="Pierce S.K."/>
            <person name="Wang J."/>
        </authorList>
    </citation>
    <scope>NUCLEOTIDE SEQUENCE [LARGE SCALE GENOMIC DNA]</scope>
    <source>
        <strain evidence="11">EC2010</strain>
        <tissue evidence="11">Whole organism of an adult</tissue>
    </source>
</reference>
<feature type="transmembrane region" description="Helical" evidence="9">
    <location>
        <begin position="263"/>
        <end position="282"/>
    </location>
</feature>
<dbReference type="InterPro" id="IPR050125">
    <property type="entry name" value="GPCR_opsins"/>
</dbReference>
<protein>
    <recommendedName>
        <fullName evidence="10">G-protein coupled receptors family 1 profile domain-containing protein</fullName>
    </recommendedName>
</protein>
<dbReference type="Pfam" id="PF00001">
    <property type="entry name" value="7tm_1"/>
    <property type="match status" value="1"/>
</dbReference>
<comment type="caution">
    <text evidence="11">The sequence shown here is derived from an EMBL/GenBank/DDBJ whole genome shotgun (WGS) entry which is preliminary data.</text>
</comment>
<dbReference type="GO" id="GO:0004930">
    <property type="term" value="F:G protein-coupled receptor activity"/>
    <property type="evidence" value="ECO:0007669"/>
    <property type="project" value="UniProtKB-KW"/>
</dbReference>
<keyword evidence="4 8" id="KW-0297">G-protein coupled receptor</keyword>
<dbReference type="PANTHER" id="PTHR24240">
    <property type="entry name" value="OPSIN"/>
    <property type="match status" value="1"/>
</dbReference>
<feature type="transmembrane region" description="Helical" evidence="9">
    <location>
        <begin position="86"/>
        <end position="104"/>
    </location>
</feature>
<keyword evidence="6 8" id="KW-0675">Receptor</keyword>
<dbReference type="PRINTS" id="PR00237">
    <property type="entry name" value="GPCRRHODOPSN"/>
</dbReference>
<evidence type="ECO:0000313" key="11">
    <source>
        <dbReference type="EMBL" id="RUS89282.1"/>
    </source>
</evidence>
<dbReference type="CDD" id="cd00637">
    <property type="entry name" value="7tm_classA_rhodopsin-like"/>
    <property type="match status" value="1"/>
</dbReference>
<evidence type="ECO:0000256" key="4">
    <source>
        <dbReference type="ARBA" id="ARBA00023040"/>
    </source>
</evidence>
<dbReference type="STRING" id="188477.A0A3S1A2Z0"/>
<keyword evidence="12" id="KW-1185">Reference proteome</keyword>
<comment type="similarity">
    <text evidence="8">Belongs to the G-protein coupled receptor 1 family.</text>
</comment>
<keyword evidence="5 9" id="KW-0472">Membrane</keyword>
<name>A0A3S1A2Z0_ELYCH</name>
<dbReference type="AlphaFoldDB" id="A0A3S1A2Z0"/>
<keyword evidence="3 9" id="KW-1133">Transmembrane helix</keyword>
<evidence type="ECO:0000256" key="7">
    <source>
        <dbReference type="ARBA" id="ARBA00023224"/>
    </source>
</evidence>
<dbReference type="SUPFAM" id="SSF81321">
    <property type="entry name" value="Family A G protein-coupled receptor-like"/>
    <property type="match status" value="1"/>
</dbReference>
<feature type="transmembrane region" description="Helical" evidence="9">
    <location>
        <begin position="125"/>
        <end position="146"/>
    </location>
</feature>
<keyword evidence="2 8" id="KW-0812">Transmembrane</keyword>
<evidence type="ECO:0000256" key="2">
    <source>
        <dbReference type="ARBA" id="ARBA00022692"/>
    </source>
</evidence>
<dbReference type="PROSITE" id="PS00237">
    <property type="entry name" value="G_PROTEIN_RECEP_F1_1"/>
    <property type="match status" value="1"/>
</dbReference>
<feature type="transmembrane region" description="Helical" evidence="9">
    <location>
        <begin position="225"/>
        <end position="243"/>
    </location>
</feature>
<dbReference type="EMBL" id="RQTK01000060">
    <property type="protein sequence ID" value="RUS89282.1"/>
    <property type="molecule type" value="Genomic_DNA"/>
</dbReference>
<evidence type="ECO:0000256" key="9">
    <source>
        <dbReference type="SAM" id="Phobius"/>
    </source>
</evidence>
<keyword evidence="7 8" id="KW-0807">Transducer</keyword>
<sequence>MEDGLYFRWTKVSVALVITLVIIASNTINLIVLYRMRDIGRRMKILLMSLCTSDLCLGLFVCMPGVISGVLSYWPFGPVMCQITGTMNGVAISVSLWSLMAIGVERYLVMKKSGVSKRKKNPTMVCLCVAFIWIFNTLFFGLPIAWEPNYIYYHYDPDVLTCSFTWKHTWHFMFAKFLYPALSGTVIVFTSWQVRKPLPEPSLDEGQVTHVNWPDISERQRKAKALLLCTTTVFFIAISPYSISSLLEHFLPDLTLPPWLRFLALWTLCTNCLMNVFIYSAVYTEFRNHCKHLF</sequence>
<feature type="transmembrane region" description="Helical" evidence="9">
    <location>
        <begin position="12"/>
        <end position="34"/>
    </location>
</feature>
<dbReference type="PROSITE" id="PS50262">
    <property type="entry name" value="G_PROTEIN_RECEP_F1_2"/>
    <property type="match status" value="1"/>
</dbReference>
<evidence type="ECO:0000313" key="12">
    <source>
        <dbReference type="Proteomes" id="UP000271974"/>
    </source>
</evidence>
<proteinExistence type="inferred from homology"/>
<evidence type="ECO:0000256" key="3">
    <source>
        <dbReference type="ARBA" id="ARBA00022989"/>
    </source>
</evidence>
<evidence type="ECO:0000256" key="5">
    <source>
        <dbReference type="ARBA" id="ARBA00023136"/>
    </source>
</evidence>
<evidence type="ECO:0000259" key="10">
    <source>
        <dbReference type="PROSITE" id="PS50262"/>
    </source>
</evidence>
<dbReference type="InterPro" id="IPR017452">
    <property type="entry name" value="GPCR_Rhodpsn_7TM"/>
</dbReference>
<accession>A0A3S1A2Z0</accession>
<feature type="transmembrane region" description="Helical" evidence="9">
    <location>
        <begin position="55"/>
        <end position="74"/>
    </location>
</feature>
<dbReference type="InterPro" id="IPR000276">
    <property type="entry name" value="GPCR_Rhodpsn"/>
</dbReference>
<dbReference type="Gene3D" id="1.20.1070.10">
    <property type="entry name" value="Rhodopsin 7-helix transmembrane proteins"/>
    <property type="match status" value="1"/>
</dbReference>
<feature type="non-terminal residue" evidence="11">
    <location>
        <position position="294"/>
    </location>
</feature>
<dbReference type="OrthoDB" id="6102451at2759"/>
<dbReference type="Proteomes" id="UP000271974">
    <property type="component" value="Unassembled WGS sequence"/>
</dbReference>
<evidence type="ECO:0000256" key="1">
    <source>
        <dbReference type="ARBA" id="ARBA00004141"/>
    </source>
</evidence>
<feature type="domain" description="G-protein coupled receptors family 1 profile" evidence="10">
    <location>
        <begin position="25"/>
        <end position="279"/>
    </location>
</feature>